<keyword evidence="2" id="KW-1185">Reference proteome</keyword>
<evidence type="ECO:0000313" key="1">
    <source>
        <dbReference type="EMBL" id="KAG0586722.1"/>
    </source>
</evidence>
<evidence type="ECO:0000313" key="2">
    <source>
        <dbReference type="Proteomes" id="UP000822688"/>
    </source>
</evidence>
<dbReference type="EMBL" id="CM026422">
    <property type="protein sequence ID" value="KAG0586722.1"/>
    <property type="molecule type" value="Genomic_DNA"/>
</dbReference>
<dbReference type="AlphaFoldDB" id="A0A8T0IUA5"/>
<organism evidence="1 2">
    <name type="scientific">Ceratodon purpureus</name>
    <name type="common">Fire moss</name>
    <name type="synonym">Dicranum purpureum</name>
    <dbReference type="NCBI Taxonomy" id="3225"/>
    <lineage>
        <taxon>Eukaryota</taxon>
        <taxon>Viridiplantae</taxon>
        <taxon>Streptophyta</taxon>
        <taxon>Embryophyta</taxon>
        <taxon>Bryophyta</taxon>
        <taxon>Bryophytina</taxon>
        <taxon>Bryopsida</taxon>
        <taxon>Dicranidae</taxon>
        <taxon>Pseudoditrichales</taxon>
        <taxon>Ditrichaceae</taxon>
        <taxon>Ceratodon</taxon>
    </lineage>
</organism>
<reference evidence="1" key="1">
    <citation type="submission" date="2020-06" db="EMBL/GenBank/DDBJ databases">
        <title>WGS assembly of Ceratodon purpureus strain R40.</title>
        <authorList>
            <person name="Carey S.B."/>
            <person name="Jenkins J."/>
            <person name="Shu S."/>
            <person name="Lovell J.T."/>
            <person name="Sreedasyam A."/>
            <person name="Maumus F."/>
            <person name="Tiley G.P."/>
            <person name="Fernandez-Pozo N."/>
            <person name="Barry K."/>
            <person name="Chen C."/>
            <person name="Wang M."/>
            <person name="Lipzen A."/>
            <person name="Daum C."/>
            <person name="Saski C.A."/>
            <person name="Payton A.C."/>
            <person name="Mcbreen J.C."/>
            <person name="Conrad R.E."/>
            <person name="Kollar L.M."/>
            <person name="Olsson S."/>
            <person name="Huttunen S."/>
            <person name="Landis J.B."/>
            <person name="Wickett N.J."/>
            <person name="Johnson M.G."/>
            <person name="Rensing S.A."/>
            <person name="Grimwood J."/>
            <person name="Schmutz J."/>
            <person name="Mcdaniel S.F."/>
        </authorList>
    </citation>
    <scope>NUCLEOTIDE SEQUENCE</scope>
    <source>
        <strain evidence="1">R40</strain>
    </source>
</reference>
<gene>
    <name evidence="1" type="ORF">KC19_2G112200</name>
</gene>
<sequence>MRSRLQVPVLLTHVVSVLPIKRTYWIPLPGDMVFDSSKQLVCRGLKSLKTFESSHCTRAIVRALIPQVSSLCQVVTTNDLRYI</sequence>
<accession>A0A8T0IUA5</accession>
<protein>
    <submittedName>
        <fullName evidence="1">Uncharacterized protein</fullName>
    </submittedName>
</protein>
<comment type="caution">
    <text evidence="1">The sequence shown here is derived from an EMBL/GenBank/DDBJ whole genome shotgun (WGS) entry which is preliminary data.</text>
</comment>
<name>A0A8T0IUA5_CERPU</name>
<proteinExistence type="predicted"/>
<dbReference type="Proteomes" id="UP000822688">
    <property type="component" value="Chromosome 2"/>
</dbReference>